<evidence type="ECO:0000256" key="3">
    <source>
        <dbReference type="ARBA" id="ARBA00022490"/>
    </source>
</evidence>
<feature type="binding site" evidence="10">
    <location>
        <position position="98"/>
    </location>
    <ligand>
        <name>Zn(2+)</name>
        <dbReference type="ChEBI" id="CHEBI:29105"/>
    </ligand>
</feature>
<dbReference type="InterPro" id="IPR043135">
    <property type="entry name" value="Fur_C"/>
</dbReference>
<dbReference type="GO" id="GO:0005737">
    <property type="term" value="C:cytoplasm"/>
    <property type="evidence" value="ECO:0007669"/>
    <property type="project" value="UniProtKB-SubCell"/>
</dbReference>
<evidence type="ECO:0000256" key="2">
    <source>
        <dbReference type="ARBA" id="ARBA00007957"/>
    </source>
</evidence>
<dbReference type="Gene3D" id="1.10.10.10">
    <property type="entry name" value="Winged helix-like DNA-binding domain superfamily/Winged helix DNA-binding domain"/>
    <property type="match status" value="1"/>
</dbReference>
<keyword evidence="6 10" id="KW-0862">Zinc</keyword>
<feature type="binding site" evidence="10">
    <location>
        <position position="132"/>
    </location>
    <ligand>
        <name>Zn(2+)</name>
        <dbReference type="ChEBI" id="CHEBI:29105"/>
    </ligand>
</feature>
<dbReference type="PANTHER" id="PTHR33202:SF8">
    <property type="entry name" value="PEROXIDE-RESPONSIVE REPRESSOR PERR"/>
    <property type="match status" value="1"/>
</dbReference>
<keyword evidence="3" id="KW-0963">Cytoplasm</keyword>
<dbReference type="PANTHER" id="PTHR33202">
    <property type="entry name" value="ZINC UPTAKE REGULATION PROTEIN"/>
    <property type="match status" value="1"/>
</dbReference>
<evidence type="ECO:0000256" key="10">
    <source>
        <dbReference type="PIRSR" id="PIRSR602481-1"/>
    </source>
</evidence>
<feature type="binding site" evidence="10">
    <location>
        <position position="135"/>
    </location>
    <ligand>
        <name>Zn(2+)</name>
        <dbReference type="ChEBI" id="CHEBI:29105"/>
    </ligand>
</feature>
<dbReference type="GO" id="GO:0000976">
    <property type="term" value="F:transcription cis-regulatory region binding"/>
    <property type="evidence" value="ECO:0007669"/>
    <property type="project" value="TreeGrafter"/>
</dbReference>
<name>A0A1T4KED4_9FIRM</name>
<evidence type="ECO:0000313" key="12">
    <source>
        <dbReference type="Proteomes" id="UP000196365"/>
    </source>
</evidence>
<dbReference type="GO" id="GO:0008270">
    <property type="term" value="F:zinc ion binding"/>
    <property type="evidence" value="ECO:0007669"/>
    <property type="project" value="TreeGrafter"/>
</dbReference>
<dbReference type="Pfam" id="PF01475">
    <property type="entry name" value="FUR"/>
    <property type="match status" value="1"/>
</dbReference>
<evidence type="ECO:0000313" key="11">
    <source>
        <dbReference type="EMBL" id="SJZ40818.1"/>
    </source>
</evidence>
<dbReference type="CDD" id="cd07153">
    <property type="entry name" value="Fur_like"/>
    <property type="match status" value="1"/>
</dbReference>
<dbReference type="GO" id="GO:1900376">
    <property type="term" value="P:regulation of secondary metabolite biosynthetic process"/>
    <property type="evidence" value="ECO:0007669"/>
    <property type="project" value="TreeGrafter"/>
</dbReference>
<evidence type="ECO:0000256" key="1">
    <source>
        <dbReference type="ARBA" id="ARBA00004496"/>
    </source>
</evidence>
<evidence type="ECO:0000256" key="6">
    <source>
        <dbReference type="ARBA" id="ARBA00022833"/>
    </source>
</evidence>
<evidence type="ECO:0000256" key="9">
    <source>
        <dbReference type="ARBA" id="ARBA00023163"/>
    </source>
</evidence>
<comment type="subcellular location">
    <subcellularLocation>
        <location evidence="1">Cytoplasm</location>
    </subcellularLocation>
</comment>
<keyword evidence="12" id="KW-1185">Reference proteome</keyword>
<keyword evidence="8" id="KW-0238">DNA-binding</keyword>
<dbReference type="SUPFAM" id="SSF46785">
    <property type="entry name" value="Winged helix' DNA-binding domain"/>
    <property type="match status" value="1"/>
</dbReference>
<keyword evidence="4" id="KW-0678">Repressor</keyword>
<dbReference type="GO" id="GO:0003700">
    <property type="term" value="F:DNA-binding transcription factor activity"/>
    <property type="evidence" value="ECO:0007669"/>
    <property type="project" value="InterPro"/>
</dbReference>
<comment type="similarity">
    <text evidence="2">Belongs to the Fur family.</text>
</comment>
<dbReference type="InterPro" id="IPR036388">
    <property type="entry name" value="WH-like_DNA-bd_sf"/>
</dbReference>
<dbReference type="Gene3D" id="3.30.1490.190">
    <property type="match status" value="1"/>
</dbReference>
<dbReference type="Proteomes" id="UP000196365">
    <property type="component" value="Unassembled WGS sequence"/>
</dbReference>
<keyword evidence="9" id="KW-0804">Transcription</keyword>
<evidence type="ECO:0000256" key="8">
    <source>
        <dbReference type="ARBA" id="ARBA00023125"/>
    </source>
</evidence>
<dbReference type="InterPro" id="IPR036390">
    <property type="entry name" value="WH_DNA-bd_sf"/>
</dbReference>
<dbReference type="AlphaFoldDB" id="A0A1T4KED4"/>
<proteinExistence type="inferred from homology"/>
<dbReference type="RefSeq" id="WP_087677937.1">
    <property type="nucleotide sequence ID" value="NZ_FUWV01000002.1"/>
</dbReference>
<reference evidence="11 12" key="1">
    <citation type="submission" date="2017-02" db="EMBL/GenBank/DDBJ databases">
        <authorList>
            <person name="Peterson S.W."/>
        </authorList>
    </citation>
    <scope>NUCLEOTIDE SEQUENCE [LARGE SCALE GENOMIC DNA]</scope>
    <source>
        <strain evidence="11 12">DSM 15102</strain>
    </source>
</reference>
<evidence type="ECO:0000256" key="4">
    <source>
        <dbReference type="ARBA" id="ARBA00022491"/>
    </source>
</evidence>
<feature type="binding site" evidence="10">
    <location>
        <position position="95"/>
    </location>
    <ligand>
        <name>Zn(2+)</name>
        <dbReference type="ChEBI" id="CHEBI:29105"/>
    </ligand>
</feature>
<protein>
    <submittedName>
        <fullName evidence="11">Fur family transcriptional regulator, peroxide stress response regulator</fullName>
    </submittedName>
</protein>
<accession>A0A1T4KED4</accession>
<keyword evidence="5 10" id="KW-0479">Metal-binding</keyword>
<dbReference type="GO" id="GO:0045892">
    <property type="term" value="P:negative regulation of DNA-templated transcription"/>
    <property type="evidence" value="ECO:0007669"/>
    <property type="project" value="TreeGrafter"/>
</dbReference>
<evidence type="ECO:0000256" key="5">
    <source>
        <dbReference type="ARBA" id="ARBA00022723"/>
    </source>
</evidence>
<keyword evidence="7" id="KW-0805">Transcription regulation</keyword>
<sequence>MKQEYNDLKEELVKRQIKPSHQRVKILEYLREHRFHPTVDEIYQALKGEIPTLSKATVYNTLKAFEDANLVQTIHIEENEARYDINTDCHGHFKCQSCGQVYDFEINVDIDTIKDLKEFEITEKNINFKGICHRCLIKKNNLL</sequence>
<dbReference type="InterPro" id="IPR002481">
    <property type="entry name" value="FUR"/>
</dbReference>
<comment type="cofactor">
    <cofactor evidence="10">
        <name>Zn(2+)</name>
        <dbReference type="ChEBI" id="CHEBI:29105"/>
    </cofactor>
    <text evidence="10">Binds 1 zinc ion per subunit.</text>
</comment>
<gene>
    <name evidence="11" type="ORF">SAMN02745973_00485</name>
</gene>
<dbReference type="EMBL" id="FUWV01000002">
    <property type="protein sequence ID" value="SJZ40818.1"/>
    <property type="molecule type" value="Genomic_DNA"/>
</dbReference>
<dbReference type="OrthoDB" id="8659436at2"/>
<dbReference type="FunFam" id="1.10.10.10:FF:000007">
    <property type="entry name" value="Ferric uptake regulation protein"/>
    <property type="match status" value="1"/>
</dbReference>
<evidence type="ECO:0000256" key="7">
    <source>
        <dbReference type="ARBA" id="ARBA00023015"/>
    </source>
</evidence>
<organism evidence="11 12">
    <name type="scientific">Garciella nitratireducens DSM 15102</name>
    <dbReference type="NCBI Taxonomy" id="1121911"/>
    <lineage>
        <taxon>Bacteria</taxon>
        <taxon>Bacillati</taxon>
        <taxon>Bacillota</taxon>
        <taxon>Clostridia</taxon>
        <taxon>Eubacteriales</taxon>
        <taxon>Eubacteriaceae</taxon>
        <taxon>Garciella</taxon>
    </lineage>
</organism>